<name>A0A284VIW4_9EURY</name>
<evidence type="ECO:0000313" key="2">
    <source>
        <dbReference type="EMBL" id="SNQ59212.1"/>
    </source>
</evidence>
<sequence>MMFRKIIPEYKEFTEYSVYLFVILIILDVISTYVGIRYFNAYEANAKTARLFEIFGLLLPSLLKIIMTLMLCHIIRTVWRRADSLLSHTNKWLNSLGIISSLNVMFVILSLNVVYFIIVINNINVLYNHI</sequence>
<dbReference type="AlphaFoldDB" id="A0A284VIW4"/>
<protein>
    <recommendedName>
        <fullName evidence="4">DUF5658 domain-containing protein</fullName>
    </recommendedName>
</protein>
<accession>A0A284VIW4</accession>
<keyword evidence="1" id="KW-0812">Transmembrane</keyword>
<evidence type="ECO:0000313" key="3">
    <source>
        <dbReference type="Proteomes" id="UP000218615"/>
    </source>
</evidence>
<proteinExistence type="predicted"/>
<dbReference type="EMBL" id="FZMP01000013">
    <property type="protein sequence ID" value="SNQ59212.1"/>
    <property type="molecule type" value="Genomic_DNA"/>
</dbReference>
<feature type="transmembrane region" description="Helical" evidence="1">
    <location>
        <begin position="51"/>
        <end position="76"/>
    </location>
</feature>
<keyword evidence="1" id="KW-1133">Transmembrane helix</keyword>
<reference evidence="3" key="1">
    <citation type="submission" date="2017-06" db="EMBL/GenBank/DDBJ databases">
        <authorList>
            <person name="Cremers G."/>
        </authorList>
    </citation>
    <scope>NUCLEOTIDE SEQUENCE [LARGE SCALE GENOMIC DNA]</scope>
</reference>
<organism evidence="2 3">
    <name type="scientific">Candidatus Methanoperedens nitratireducens</name>
    <dbReference type="NCBI Taxonomy" id="1392998"/>
    <lineage>
        <taxon>Archaea</taxon>
        <taxon>Methanobacteriati</taxon>
        <taxon>Methanobacteriota</taxon>
        <taxon>Stenosarchaea group</taxon>
        <taxon>Methanomicrobia</taxon>
        <taxon>Methanosarcinales</taxon>
        <taxon>ANME-2 cluster</taxon>
        <taxon>Candidatus Methanoperedentaceae</taxon>
        <taxon>Candidatus Methanoperedens</taxon>
    </lineage>
</organism>
<evidence type="ECO:0000256" key="1">
    <source>
        <dbReference type="SAM" id="Phobius"/>
    </source>
</evidence>
<gene>
    <name evidence="2" type="ORF">MNV_110028</name>
</gene>
<dbReference type="Proteomes" id="UP000218615">
    <property type="component" value="Unassembled WGS sequence"/>
</dbReference>
<keyword evidence="1" id="KW-0472">Membrane</keyword>
<feature type="transmembrane region" description="Helical" evidence="1">
    <location>
        <begin position="16"/>
        <end position="39"/>
    </location>
</feature>
<dbReference type="RefSeq" id="WP_143311567.1">
    <property type="nucleotide sequence ID" value="NZ_FZMP01000013.1"/>
</dbReference>
<evidence type="ECO:0008006" key="4">
    <source>
        <dbReference type="Google" id="ProtNLM"/>
    </source>
</evidence>
<dbReference type="OrthoDB" id="383470at2157"/>
<feature type="transmembrane region" description="Helical" evidence="1">
    <location>
        <begin position="96"/>
        <end position="120"/>
    </location>
</feature>
<keyword evidence="3" id="KW-1185">Reference proteome</keyword>